<dbReference type="GO" id="GO:0003676">
    <property type="term" value="F:nucleic acid binding"/>
    <property type="evidence" value="ECO:0007669"/>
    <property type="project" value="InterPro"/>
</dbReference>
<keyword evidence="1" id="KW-0863">Zinc-finger</keyword>
<keyword evidence="1" id="KW-0862">Zinc</keyword>
<evidence type="ECO:0000313" key="4">
    <source>
        <dbReference type="EMBL" id="KAJ4847307.1"/>
    </source>
</evidence>
<protein>
    <recommendedName>
        <fullName evidence="3">CCHC-type domain-containing protein</fullName>
    </recommendedName>
</protein>
<reference evidence="4" key="2">
    <citation type="journal article" date="2023" name="Plants (Basel)">
        <title>Annotation of the Turnera subulata (Passifloraceae) Draft Genome Reveals the S-Locus Evolved after the Divergence of Turneroideae from Passifloroideae in a Stepwise Manner.</title>
        <authorList>
            <person name="Henning P.M."/>
            <person name="Roalson E.H."/>
            <person name="Mir W."/>
            <person name="McCubbin A.G."/>
            <person name="Shore J.S."/>
        </authorList>
    </citation>
    <scope>NUCLEOTIDE SEQUENCE</scope>
    <source>
        <strain evidence="4">F60SS</strain>
    </source>
</reference>
<dbReference type="GO" id="GO:0003824">
    <property type="term" value="F:catalytic activity"/>
    <property type="evidence" value="ECO:0007669"/>
    <property type="project" value="InterPro"/>
</dbReference>
<dbReference type="SUPFAM" id="SSF56219">
    <property type="entry name" value="DNase I-like"/>
    <property type="match status" value="1"/>
</dbReference>
<feature type="region of interest" description="Disordered" evidence="2">
    <location>
        <begin position="243"/>
        <end position="286"/>
    </location>
</feature>
<dbReference type="InterPro" id="IPR036691">
    <property type="entry name" value="Endo/exonu/phosph_ase_sf"/>
</dbReference>
<evidence type="ECO:0000313" key="5">
    <source>
        <dbReference type="Proteomes" id="UP001141552"/>
    </source>
</evidence>
<proteinExistence type="predicted"/>
<evidence type="ECO:0000259" key="3">
    <source>
        <dbReference type="PROSITE" id="PS50158"/>
    </source>
</evidence>
<dbReference type="InterPro" id="IPR001878">
    <property type="entry name" value="Znf_CCHC"/>
</dbReference>
<keyword evidence="5" id="KW-1185">Reference proteome</keyword>
<dbReference type="Pfam" id="PF03372">
    <property type="entry name" value="Exo_endo_phos"/>
    <property type="match status" value="1"/>
</dbReference>
<dbReference type="Gene3D" id="3.60.10.10">
    <property type="entry name" value="Endonuclease/exonuclease/phosphatase"/>
    <property type="match status" value="1"/>
</dbReference>
<name>A0A9Q0JNF4_9ROSI</name>
<dbReference type="AlphaFoldDB" id="A0A9Q0JNF4"/>
<organism evidence="4 5">
    <name type="scientific">Turnera subulata</name>
    <dbReference type="NCBI Taxonomy" id="218843"/>
    <lineage>
        <taxon>Eukaryota</taxon>
        <taxon>Viridiplantae</taxon>
        <taxon>Streptophyta</taxon>
        <taxon>Embryophyta</taxon>
        <taxon>Tracheophyta</taxon>
        <taxon>Spermatophyta</taxon>
        <taxon>Magnoliopsida</taxon>
        <taxon>eudicotyledons</taxon>
        <taxon>Gunneridae</taxon>
        <taxon>Pentapetalae</taxon>
        <taxon>rosids</taxon>
        <taxon>fabids</taxon>
        <taxon>Malpighiales</taxon>
        <taxon>Passifloraceae</taxon>
        <taxon>Turnera</taxon>
    </lineage>
</organism>
<dbReference type="PANTHER" id="PTHR33710:SF77">
    <property type="entry name" value="DNASE I-LIKE SUPERFAMILY PROTEIN"/>
    <property type="match status" value="1"/>
</dbReference>
<dbReference type="Proteomes" id="UP001141552">
    <property type="component" value="Unassembled WGS sequence"/>
</dbReference>
<feature type="domain" description="CCHC-type" evidence="3">
    <location>
        <begin position="125"/>
        <end position="138"/>
    </location>
</feature>
<reference evidence="4" key="1">
    <citation type="submission" date="2022-02" db="EMBL/GenBank/DDBJ databases">
        <authorList>
            <person name="Henning P.M."/>
            <person name="McCubbin A.G."/>
            <person name="Shore J.S."/>
        </authorList>
    </citation>
    <scope>NUCLEOTIDE SEQUENCE</scope>
    <source>
        <strain evidence="4">F60SS</strain>
        <tissue evidence="4">Leaves</tissue>
    </source>
</reference>
<evidence type="ECO:0000256" key="1">
    <source>
        <dbReference type="PROSITE-ProRule" id="PRU00047"/>
    </source>
</evidence>
<dbReference type="PROSITE" id="PS50158">
    <property type="entry name" value="ZF_CCHC"/>
    <property type="match status" value="1"/>
</dbReference>
<feature type="compositionally biased region" description="Polar residues" evidence="2">
    <location>
        <begin position="275"/>
        <end position="286"/>
    </location>
</feature>
<comment type="caution">
    <text evidence="4">The sequence shown here is derived from an EMBL/GenBank/DDBJ whole genome shotgun (WGS) entry which is preliminary data.</text>
</comment>
<evidence type="ECO:0000256" key="2">
    <source>
        <dbReference type="SAM" id="MobiDB-lite"/>
    </source>
</evidence>
<sequence>MNSSKFSLGIALIALFLLHLLFSRSRRHHLFVLPSLFKSLPPGSHTAAATRTEEAPQVCHPREDWFAMGSPPLASSVGKTLVLRSHEDGSLGANSEAPGGMPLLGKVEIEGQWYEVCYEDIPNFCYHCGVVGHVASQCFLSGRAEPVVVSVAQDPPPVVVTSTNLAPTSMVNTEVAAKFGSWMKVSRQIRTPTQRDRNRGPGARIAANPFELGSATKLLHEVMRDATEVPSTSGARPVVPVTFQAPAEEQRPFTKRKGLGQKPKGRQSGERLSSCAKSGSSGQQVPEVTVAVEKLKSALVYPKGLHGSNNPVIVYEGMSSGEDGSSVVAPADVKTRGGKYVGGNKVWTMEPGVSGERSGAKSELFSSSFRDIVQQHRVQLAVVLEPRISGRIAERVIRSLGFQEWVREDARGFAGGIWVLWRPDLLHMVVEHRHTQFIHVRVLPHGKDPFLLTAVYASPSESRQSDLWPRLVSLSARIQEPWVLMGDFNVTAYPEETQGGATIQLNRLARFRDWMEECGITDLGFKGPRFTWFRGMIRRRLDRMLANDSWRARFEDASVFHLLRVKSDHRPLLLRESNNNQGLGSTRPFRFQAAWLTHSQFSDLKPRLVQRLRGVELALDRRPTRFLRQLETKLRLDYMRRKGKLKRVS</sequence>
<gene>
    <name evidence="4" type="ORF">Tsubulata_045084</name>
</gene>
<dbReference type="GO" id="GO:0008270">
    <property type="term" value="F:zinc ion binding"/>
    <property type="evidence" value="ECO:0007669"/>
    <property type="project" value="UniProtKB-KW"/>
</dbReference>
<dbReference type="Pfam" id="PF00098">
    <property type="entry name" value="zf-CCHC"/>
    <property type="match status" value="1"/>
</dbReference>
<keyword evidence="1" id="KW-0479">Metal-binding</keyword>
<dbReference type="EMBL" id="JAKUCV010001198">
    <property type="protein sequence ID" value="KAJ4847307.1"/>
    <property type="molecule type" value="Genomic_DNA"/>
</dbReference>
<accession>A0A9Q0JNF4</accession>
<dbReference type="PANTHER" id="PTHR33710">
    <property type="entry name" value="BNAC02G09200D PROTEIN"/>
    <property type="match status" value="1"/>
</dbReference>
<dbReference type="InterPro" id="IPR005135">
    <property type="entry name" value="Endo/exonuclease/phosphatase"/>
</dbReference>
<dbReference type="OrthoDB" id="1750980at2759"/>
<feature type="compositionally biased region" description="Basic residues" evidence="2">
    <location>
        <begin position="253"/>
        <end position="265"/>
    </location>
</feature>